<dbReference type="EMBL" id="JAHRHJ020000006">
    <property type="protein sequence ID" value="KAH9310746.1"/>
    <property type="molecule type" value="Genomic_DNA"/>
</dbReference>
<dbReference type="PANTHER" id="PTHR48061:SF2">
    <property type="entry name" value="RECEPTOR LIKE PROTEIN 30-LIKE"/>
    <property type="match status" value="1"/>
</dbReference>
<keyword evidence="5" id="KW-0472">Membrane</keyword>
<dbReference type="OMA" id="HEGNLEV"/>
<evidence type="ECO:0000256" key="2">
    <source>
        <dbReference type="ARBA" id="ARBA00022692"/>
    </source>
</evidence>
<evidence type="ECO:0000313" key="7">
    <source>
        <dbReference type="EMBL" id="KAH9310746.1"/>
    </source>
</evidence>
<dbReference type="AlphaFoldDB" id="A0AA38KZD4"/>
<accession>A0AA38KZD4</accession>
<dbReference type="PANTHER" id="PTHR48061">
    <property type="entry name" value="LEUCINE-RICH REPEAT RECEPTOR PROTEIN KINASE EMS1-LIKE-RELATED"/>
    <property type="match status" value="1"/>
</dbReference>
<dbReference type="GO" id="GO:0016020">
    <property type="term" value="C:membrane"/>
    <property type="evidence" value="ECO:0007669"/>
    <property type="project" value="UniProtKB-SubCell"/>
</dbReference>
<dbReference type="Proteomes" id="UP000824469">
    <property type="component" value="Unassembled WGS sequence"/>
</dbReference>
<gene>
    <name evidence="7" type="ORF">KI387_025781</name>
</gene>
<dbReference type="Pfam" id="PF00560">
    <property type="entry name" value="LRR_1"/>
    <property type="match status" value="2"/>
</dbReference>
<dbReference type="Pfam" id="PF13855">
    <property type="entry name" value="LRR_8"/>
    <property type="match status" value="1"/>
</dbReference>
<dbReference type="InterPro" id="IPR046956">
    <property type="entry name" value="RLP23-like"/>
</dbReference>
<evidence type="ECO:0000313" key="8">
    <source>
        <dbReference type="Proteomes" id="UP000824469"/>
    </source>
</evidence>
<protein>
    <submittedName>
        <fullName evidence="7">Uncharacterized protein</fullName>
    </submittedName>
</protein>
<proteinExistence type="predicted"/>
<comment type="caution">
    <text evidence="7">The sequence shown here is derived from an EMBL/GenBank/DDBJ whole genome shotgun (WGS) entry which is preliminary data.</text>
</comment>
<keyword evidence="3" id="KW-0732">Signal</keyword>
<feature type="non-terminal residue" evidence="7">
    <location>
        <position position="1"/>
    </location>
</feature>
<keyword evidence="4" id="KW-1133">Transmembrane helix</keyword>
<evidence type="ECO:0000256" key="4">
    <source>
        <dbReference type="ARBA" id="ARBA00022989"/>
    </source>
</evidence>
<evidence type="ECO:0000256" key="3">
    <source>
        <dbReference type="ARBA" id="ARBA00022729"/>
    </source>
</evidence>
<keyword evidence="6" id="KW-0325">Glycoprotein</keyword>
<comment type="subcellular location">
    <subcellularLocation>
        <location evidence="1">Membrane</location>
        <topology evidence="1">Single-pass type I membrane protein</topology>
    </subcellularLocation>
</comment>
<dbReference type="InterPro" id="IPR032675">
    <property type="entry name" value="LRR_dom_sf"/>
</dbReference>
<organism evidence="7 8">
    <name type="scientific">Taxus chinensis</name>
    <name type="common">Chinese yew</name>
    <name type="synonym">Taxus wallichiana var. chinensis</name>
    <dbReference type="NCBI Taxonomy" id="29808"/>
    <lineage>
        <taxon>Eukaryota</taxon>
        <taxon>Viridiplantae</taxon>
        <taxon>Streptophyta</taxon>
        <taxon>Embryophyta</taxon>
        <taxon>Tracheophyta</taxon>
        <taxon>Spermatophyta</taxon>
        <taxon>Pinopsida</taxon>
        <taxon>Pinidae</taxon>
        <taxon>Conifers II</taxon>
        <taxon>Cupressales</taxon>
        <taxon>Taxaceae</taxon>
        <taxon>Taxus</taxon>
    </lineage>
</organism>
<name>A0AA38KZD4_TAXCH</name>
<evidence type="ECO:0000256" key="6">
    <source>
        <dbReference type="ARBA" id="ARBA00023180"/>
    </source>
</evidence>
<dbReference type="PRINTS" id="PR00019">
    <property type="entry name" value="LEURICHRPT"/>
</dbReference>
<keyword evidence="2" id="KW-0812">Transmembrane</keyword>
<dbReference type="InterPro" id="IPR001611">
    <property type="entry name" value="Leu-rich_rpt"/>
</dbReference>
<dbReference type="Gene3D" id="3.80.10.10">
    <property type="entry name" value="Ribonuclease Inhibitor"/>
    <property type="match status" value="1"/>
</dbReference>
<keyword evidence="8" id="KW-1185">Reference proteome</keyword>
<dbReference type="SUPFAM" id="SSF52058">
    <property type="entry name" value="L domain-like"/>
    <property type="match status" value="1"/>
</dbReference>
<evidence type="ECO:0000256" key="1">
    <source>
        <dbReference type="ARBA" id="ARBA00004479"/>
    </source>
</evidence>
<feature type="non-terminal residue" evidence="7">
    <location>
        <position position="129"/>
    </location>
</feature>
<evidence type="ECO:0000256" key="5">
    <source>
        <dbReference type="ARBA" id="ARBA00023136"/>
    </source>
</evidence>
<reference evidence="7 8" key="1">
    <citation type="journal article" date="2021" name="Nat. Plants">
        <title>The Taxus genome provides insights into paclitaxel biosynthesis.</title>
        <authorList>
            <person name="Xiong X."/>
            <person name="Gou J."/>
            <person name="Liao Q."/>
            <person name="Li Y."/>
            <person name="Zhou Q."/>
            <person name="Bi G."/>
            <person name="Li C."/>
            <person name="Du R."/>
            <person name="Wang X."/>
            <person name="Sun T."/>
            <person name="Guo L."/>
            <person name="Liang H."/>
            <person name="Lu P."/>
            <person name="Wu Y."/>
            <person name="Zhang Z."/>
            <person name="Ro D.K."/>
            <person name="Shang Y."/>
            <person name="Huang S."/>
            <person name="Yan J."/>
        </authorList>
    </citation>
    <scope>NUCLEOTIDE SEQUENCE [LARGE SCALE GENOMIC DNA]</scope>
    <source>
        <strain evidence="7">Ta-2019</strain>
    </source>
</reference>
<sequence length="129" mass="14329">NLILLSLEKNNLRGGIPHSIHEGNLEVLDLSNNKLSGKIFTVVGNLSSTLQVLNLEKNLFEGEIRSMPHLQTLKLGGNRIQGPIPSSLQNCSPLEILDLGYNNIQGEISNWIQNLTSLQILVFRSNKFE</sequence>